<reference evidence="1" key="2">
    <citation type="submission" date="2023-04" db="EMBL/GenBank/DDBJ databases">
        <authorList>
            <person name="Bu L."/>
            <person name="Lu L."/>
            <person name="Laidemitt M.R."/>
            <person name="Zhang S.M."/>
            <person name="Mutuku M."/>
            <person name="Mkoji G."/>
            <person name="Steinauer M."/>
            <person name="Loker E.S."/>
        </authorList>
    </citation>
    <scope>NUCLEOTIDE SEQUENCE</scope>
    <source>
        <strain evidence="1">KasaAsao</strain>
        <tissue evidence="1">Whole Snail</tissue>
    </source>
</reference>
<accession>A0AAD8CEL1</accession>
<keyword evidence="2" id="KW-1185">Reference proteome</keyword>
<reference evidence="1" key="1">
    <citation type="journal article" date="2023" name="PLoS Negl. Trop. Dis.">
        <title>A genome sequence for Biomphalaria pfeifferi, the major vector snail for the human-infecting parasite Schistosoma mansoni.</title>
        <authorList>
            <person name="Bu L."/>
            <person name="Lu L."/>
            <person name="Laidemitt M.R."/>
            <person name="Zhang S.M."/>
            <person name="Mutuku M."/>
            <person name="Mkoji G."/>
            <person name="Steinauer M."/>
            <person name="Loker E.S."/>
        </authorList>
    </citation>
    <scope>NUCLEOTIDE SEQUENCE</scope>
    <source>
        <strain evidence="1">KasaAsao</strain>
    </source>
</reference>
<dbReference type="Proteomes" id="UP001233172">
    <property type="component" value="Unassembled WGS sequence"/>
</dbReference>
<name>A0AAD8CEL1_BIOPF</name>
<sequence>MLCPTPPLHLYTACPLASIIKQVMVKSSDYQLTIMGAQSLYDGEEILPTPGIVAADHKMVDEQSGQR</sequence>
<organism evidence="1 2">
    <name type="scientific">Biomphalaria pfeifferi</name>
    <name type="common">Bloodfluke planorb</name>
    <name type="synonym">Freshwater snail</name>
    <dbReference type="NCBI Taxonomy" id="112525"/>
    <lineage>
        <taxon>Eukaryota</taxon>
        <taxon>Metazoa</taxon>
        <taxon>Spiralia</taxon>
        <taxon>Lophotrochozoa</taxon>
        <taxon>Mollusca</taxon>
        <taxon>Gastropoda</taxon>
        <taxon>Heterobranchia</taxon>
        <taxon>Euthyneura</taxon>
        <taxon>Panpulmonata</taxon>
        <taxon>Hygrophila</taxon>
        <taxon>Lymnaeoidea</taxon>
        <taxon>Planorbidae</taxon>
        <taxon>Biomphalaria</taxon>
    </lineage>
</organism>
<dbReference type="EMBL" id="JASAOG010000001">
    <property type="protein sequence ID" value="KAK0070524.1"/>
    <property type="molecule type" value="Genomic_DNA"/>
</dbReference>
<comment type="caution">
    <text evidence="1">The sequence shown here is derived from an EMBL/GenBank/DDBJ whole genome shotgun (WGS) entry which is preliminary data.</text>
</comment>
<protein>
    <submittedName>
        <fullName evidence="1">Uncharacterized protein</fullName>
    </submittedName>
</protein>
<evidence type="ECO:0000313" key="2">
    <source>
        <dbReference type="Proteomes" id="UP001233172"/>
    </source>
</evidence>
<evidence type="ECO:0000313" key="1">
    <source>
        <dbReference type="EMBL" id="KAK0070524.1"/>
    </source>
</evidence>
<dbReference type="AlphaFoldDB" id="A0AAD8CEL1"/>
<proteinExistence type="predicted"/>
<gene>
    <name evidence="1" type="ORF">Bpfe_000507</name>
</gene>